<feature type="domain" description="Major facilitator superfamily (MFS) profile" evidence="8">
    <location>
        <begin position="64"/>
        <end position="507"/>
    </location>
</feature>
<dbReference type="InterPro" id="IPR003663">
    <property type="entry name" value="Sugar/inositol_transpt"/>
</dbReference>
<dbReference type="Gene3D" id="1.20.1250.20">
    <property type="entry name" value="MFS general substrate transporter like domains"/>
    <property type="match status" value="1"/>
</dbReference>
<comment type="similarity">
    <text evidence="6">Belongs to the major facilitator superfamily. Sugar transporter (TC 2.A.1.1) family.</text>
</comment>
<keyword evidence="3 7" id="KW-0812">Transmembrane</keyword>
<organism evidence="9">
    <name type="scientific">Scolopendra viridis</name>
    <name type="common">Giant centipede</name>
    <dbReference type="NCBI Taxonomy" id="118503"/>
    <lineage>
        <taxon>Eukaryota</taxon>
        <taxon>Metazoa</taxon>
        <taxon>Ecdysozoa</taxon>
        <taxon>Arthropoda</taxon>
        <taxon>Myriapoda</taxon>
        <taxon>Chilopoda</taxon>
        <taxon>Pleurostigmophora</taxon>
        <taxon>Scolopendromorpha</taxon>
        <taxon>Scolopendridae</taxon>
        <taxon>Scolopendra</taxon>
    </lineage>
</organism>
<sequence length="524" mass="57579">MSNLPEYKEMSSLSIDQFLDVPEEPYRIGSSSNASSMSDLSMPTYDVKESPFSVGITSHLAFAVAAAVLGSAFQHGYNTGVLNNPQSIIQEWINETTYERKGEYLTQDQVDLIWSVPVSIFCVGGMIGGLLTALIADRFGRKKGLLLNNVNVFIAAIFMGFSKLAGSYEMIIVGRLFIGISAGLNAGLTPMYLSEISPPHLRGAIGTTYQLVITISILVSNLLGLPECLGTEDRWPLLLGLTVIPAIFQLATLPICPESPKFLLVNEGRDVQSQKALIWLRGTLEIHDEMDEMTAESETMKLIPKVTLKELFVNPSLRIPLVVSVVVMLSQQLSGINAVIFFSTEIFKSAGLTVQVALYATLGMGVINVLMTVVSLVLVERAGRRTLQLTGLGGIFIATVLLTVFLALKDYATWLSYISIILVFFFVIMFASGPGSIPWFLVAELTNQSSRSLATSIAVGVNWGANFLVTLTFLPLKNVMDEYVFLIFAGLLAFFWVYTYKQVPETKNKNNEEISAFFREKAYK</sequence>
<accession>A0A4D5R9W4</accession>
<feature type="transmembrane region" description="Helical" evidence="7">
    <location>
        <begin position="205"/>
        <end position="223"/>
    </location>
</feature>
<dbReference type="PANTHER" id="PTHR23503">
    <property type="entry name" value="SOLUTE CARRIER FAMILY 2"/>
    <property type="match status" value="1"/>
</dbReference>
<dbReference type="InterPro" id="IPR005828">
    <property type="entry name" value="MFS_sugar_transport-like"/>
</dbReference>
<feature type="transmembrane region" description="Helical" evidence="7">
    <location>
        <begin position="319"/>
        <end position="344"/>
    </location>
</feature>
<dbReference type="AlphaFoldDB" id="A0A4D5R9W4"/>
<dbReference type="PANTHER" id="PTHR23503:SF8">
    <property type="entry name" value="FACILITATED GLUCOSE TRANSPORTER PROTEIN 1"/>
    <property type="match status" value="1"/>
</dbReference>
<feature type="transmembrane region" description="Helical" evidence="7">
    <location>
        <begin position="112"/>
        <end position="134"/>
    </location>
</feature>
<dbReference type="SUPFAM" id="SSF103473">
    <property type="entry name" value="MFS general substrate transporter"/>
    <property type="match status" value="1"/>
</dbReference>
<evidence type="ECO:0000256" key="6">
    <source>
        <dbReference type="RuleBase" id="RU003346"/>
    </source>
</evidence>
<evidence type="ECO:0000256" key="5">
    <source>
        <dbReference type="ARBA" id="ARBA00023136"/>
    </source>
</evidence>
<keyword evidence="4 7" id="KW-1133">Transmembrane helix</keyword>
<dbReference type="PRINTS" id="PR00171">
    <property type="entry name" value="SUGRTRNSPORT"/>
</dbReference>
<dbReference type="InterPro" id="IPR020846">
    <property type="entry name" value="MFS_dom"/>
</dbReference>
<dbReference type="PROSITE" id="PS50850">
    <property type="entry name" value="MFS"/>
    <property type="match status" value="1"/>
</dbReference>
<dbReference type="GO" id="GO:0015149">
    <property type="term" value="F:hexose transmembrane transporter activity"/>
    <property type="evidence" value="ECO:0007669"/>
    <property type="project" value="TreeGrafter"/>
</dbReference>
<feature type="transmembrane region" description="Helical" evidence="7">
    <location>
        <begin position="414"/>
        <end position="441"/>
    </location>
</feature>
<dbReference type="PROSITE" id="PS00216">
    <property type="entry name" value="SUGAR_TRANSPORT_1"/>
    <property type="match status" value="1"/>
</dbReference>
<protein>
    <submittedName>
        <fullName evidence="9">Solute carrier family 2, facilitated glucose transporter member 1</fullName>
    </submittedName>
</protein>
<feature type="transmembrane region" description="Helical" evidence="7">
    <location>
        <begin position="386"/>
        <end position="408"/>
    </location>
</feature>
<evidence type="ECO:0000313" key="9">
    <source>
        <dbReference type="EMBL" id="MIC88982.1"/>
    </source>
</evidence>
<evidence type="ECO:0000259" key="8">
    <source>
        <dbReference type="PROSITE" id="PS50850"/>
    </source>
</evidence>
<dbReference type="FunFam" id="1.20.1250.20:FF:000029">
    <property type="entry name" value="solute carrier family 2, facilitated glucose transporter member 4"/>
    <property type="match status" value="1"/>
</dbReference>
<dbReference type="PROSITE" id="PS00217">
    <property type="entry name" value="SUGAR_TRANSPORT_2"/>
    <property type="match status" value="1"/>
</dbReference>
<dbReference type="InterPro" id="IPR005829">
    <property type="entry name" value="Sugar_transporter_CS"/>
</dbReference>
<dbReference type="GO" id="GO:0016020">
    <property type="term" value="C:membrane"/>
    <property type="evidence" value="ECO:0007669"/>
    <property type="project" value="UniProtKB-SubCell"/>
</dbReference>
<feature type="transmembrane region" description="Helical" evidence="7">
    <location>
        <begin position="52"/>
        <end position="73"/>
    </location>
</feature>
<proteinExistence type="inferred from homology"/>
<dbReference type="NCBIfam" id="TIGR00879">
    <property type="entry name" value="SP"/>
    <property type="match status" value="1"/>
</dbReference>
<keyword evidence="2 6" id="KW-0813">Transport</keyword>
<dbReference type="InterPro" id="IPR045263">
    <property type="entry name" value="GLUT"/>
</dbReference>
<name>A0A4D5R9W4_SCOVI</name>
<dbReference type="EMBL" id="GGNE01000441">
    <property type="protein sequence ID" value="MIC88982.1"/>
    <property type="molecule type" value="Transcribed_RNA"/>
</dbReference>
<dbReference type="Pfam" id="PF00083">
    <property type="entry name" value="Sugar_tr"/>
    <property type="match status" value="1"/>
</dbReference>
<feature type="transmembrane region" description="Helical" evidence="7">
    <location>
        <begin position="356"/>
        <end position="379"/>
    </location>
</feature>
<feature type="transmembrane region" description="Helical" evidence="7">
    <location>
        <begin position="482"/>
        <end position="500"/>
    </location>
</feature>
<evidence type="ECO:0000256" key="2">
    <source>
        <dbReference type="ARBA" id="ARBA00022448"/>
    </source>
</evidence>
<keyword evidence="9" id="KW-0762">Sugar transport</keyword>
<reference evidence="9" key="1">
    <citation type="journal article" date="2018" name="Toxicon">
        <title>Venom-gland transcriptomics and venom proteomics of the giant Florida blue centipede, Scolopendra viridis.</title>
        <authorList>
            <person name="Ward M.J."/>
            <person name="Rokyta D.R."/>
        </authorList>
    </citation>
    <scope>NUCLEOTIDE SEQUENCE</scope>
    <source>
        <tissue evidence="9">Venom gland</tissue>
    </source>
</reference>
<feature type="transmembrane region" description="Helical" evidence="7">
    <location>
        <begin position="172"/>
        <end position="193"/>
    </location>
</feature>
<evidence type="ECO:0000256" key="3">
    <source>
        <dbReference type="ARBA" id="ARBA00022692"/>
    </source>
</evidence>
<feature type="transmembrane region" description="Helical" evidence="7">
    <location>
        <begin position="453"/>
        <end position="476"/>
    </location>
</feature>
<feature type="transmembrane region" description="Helical" evidence="7">
    <location>
        <begin position="146"/>
        <end position="166"/>
    </location>
</feature>
<dbReference type="InterPro" id="IPR036259">
    <property type="entry name" value="MFS_trans_sf"/>
</dbReference>
<evidence type="ECO:0000256" key="4">
    <source>
        <dbReference type="ARBA" id="ARBA00022989"/>
    </source>
</evidence>
<evidence type="ECO:0000256" key="1">
    <source>
        <dbReference type="ARBA" id="ARBA00004141"/>
    </source>
</evidence>
<comment type="subcellular location">
    <subcellularLocation>
        <location evidence="1">Membrane</location>
        <topology evidence="1">Multi-pass membrane protein</topology>
    </subcellularLocation>
</comment>
<evidence type="ECO:0000256" key="7">
    <source>
        <dbReference type="SAM" id="Phobius"/>
    </source>
</evidence>
<keyword evidence="5 7" id="KW-0472">Membrane</keyword>